<evidence type="ECO:0000256" key="1">
    <source>
        <dbReference type="ARBA" id="ARBA00004123"/>
    </source>
</evidence>
<dbReference type="Proteomes" id="UP000006672">
    <property type="component" value="Unassembled WGS sequence"/>
</dbReference>
<evidence type="ECO:0000256" key="3">
    <source>
        <dbReference type="ARBA" id="ARBA00022737"/>
    </source>
</evidence>
<dbReference type="AlphaFoldDB" id="A0A4E9FDJ7"/>
<accession>A0A4E9FDJ7</accession>
<dbReference type="GO" id="GO:0005634">
    <property type="term" value="C:nucleus"/>
    <property type="evidence" value="ECO:0007669"/>
    <property type="project" value="UniProtKB-SubCell"/>
</dbReference>
<reference evidence="11" key="1">
    <citation type="journal article" date="2007" name="Science">
        <title>Draft genome of the filarial nematode parasite Brugia malayi.</title>
        <authorList>
            <person name="Ghedin E."/>
            <person name="Wang S."/>
            <person name="Spiro D."/>
            <person name="Caler E."/>
            <person name="Zhao Q."/>
            <person name="Crabtree J."/>
            <person name="Allen J.E."/>
            <person name="Delcher A.L."/>
            <person name="Guiliano D.B."/>
            <person name="Miranda-Saavedra D."/>
            <person name="Angiuoli S.V."/>
            <person name="Creasy T."/>
            <person name="Amedeo P."/>
            <person name="Haas B."/>
            <person name="El-Sayed N.M."/>
            <person name="Wortman J.R."/>
            <person name="Feldblyum T."/>
            <person name="Tallon L."/>
            <person name="Schatz M."/>
            <person name="Shumway M."/>
            <person name="Koo H."/>
            <person name="Salzberg S.L."/>
            <person name="Schobel S."/>
            <person name="Pertea M."/>
            <person name="Pop M."/>
            <person name="White O."/>
            <person name="Barton G.J."/>
            <person name="Carlow C.K."/>
            <person name="Crawford M.J."/>
            <person name="Daub J."/>
            <person name="Dimmic M.W."/>
            <person name="Estes C.F."/>
            <person name="Foster J.M."/>
            <person name="Ganatra M."/>
            <person name="Gregory W.F."/>
            <person name="Johnson N.M."/>
            <person name="Jin J."/>
            <person name="Komuniecki R."/>
            <person name="Korf I."/>
            <person name="Kumar S."/>
            <person name="Laney S."/>
            <person name="Li B.W."/>
            <person name="Li W."/>
            <person name="Lindblom T.H."/>
            <person name="Lustigman S."/>
            <person name="Ma D."/>
            <person name="Maina C.V."/>
            <person name="Martin D.M."/>
            <person name="McCarter J.P."/>
            <person name="McReynolds L."/>
            <person name="Mitreva M."/>
            <person name="Nutman T.B."/>
            <person name="Parkinson J."/>
            <person name="Peregrin-Alvarez J.M."/>
            <person name="Poole C."/>
            <person name="Ren Q."/>
            <person name="Saunders L."/>
            <person name="Sluder A.E."/>
            <person name="Smith K."/>
            <person name="Stanke M."/>
            <person name="Unnasch T.R."/>
            <person name="Ware J."/>
            <person name="Wei A.D."/>
            <person name="Weil G."/>
            <person name="Williams D.J."/>
            <person name="Zhang Y."/>
            <person name="Williams S.A."/>
            <person name="Fraser-Liggett C."/>
            <person name="Slatko B."/>
            <person name="Blaxter M.L."/>
            <person name="Scott A.L."/>
        </authorList>
    </citation>
    <scope>NUCLEOTIDE SEQUENCE</scope>
    <source>
        <strain evidence="11">FR3</strain>
    </source>
</reference>
<accession>A0A5S6PDQ1</accession>
<evidence type="ECO:0000256" key="2">
    <source>
        <dbReference type="ARBA" id="ARBA00022723"/>
    </source>
</evidence>
<keyword evidence="2" id="KW-0479">Metal-binding</keyword>
<proteinExistence type="predicted"/>
<dbReference type="PROSITE" id="PS00028">
    <property type="entry name" value="ZINC_FINGER_C2H2_1"/>
    <property type="match status" value="1"/>
</dbReference>
<comment type="subcellular location">
    <subcellularLocation>
        <location evidence="1">Nucleus</location>
    </subcellularLocation>
</comment>
<evidence type="ECO:0000256" key="7">
    <source>
        <dbReference type="PROSITE-ProRule" id="PRU00042"/>
    </source>
</evidence>
<protein>
    <submittedName>
        <fullName evidence="12">C2H2-type domain-containing protein</fullName>
    </submittedName>
</protein>
<dbReference type="InterPro" id="IPR013087">
    <property type="entry name" value="Znf_C2H2_type"/>
</dbReference>
<evidence type="ECO:0000256" key="6">
    <source>
        <dbReference type="ARBA" id="ARBA00023242"/>
    </source>
</evidence>
<dbReference type="GO" id="GO:0008270">
    <property type="term" value="F:zinc ion binding"/>
    <property type="evidence" value="ECO:0007669"/>
    <property type="project" value="UniProtKB-KW"/>
</dbReference>
<dbReference type="GO" id="GO:0000981">
    <property type="term" value="F:DNA-binding transcription factor activity, RNA polymerase II-specific"/>
    <property type="evidence" value="ECO:0007669"/>
    <property type="project" value="TreeGrafter"/>
</dbReference>
<evidence type="ECO:0000259" key="9">
    <source>
        <dbReference type="PROSITE" id="PS50157"/>
    </source>
</evidence>
<dbReference type="SMART" id="SM00355">
    <property type="entry name" value="ZnF_C2H2"/>
    <property type="match status" value="2"/>
</dbReference>
<reference evidence="10" key="2">
    <citation type="submission" date="2019-04" db="EMBL/GenBank/DDBJ databases">
        <authorList>
            <person name="Howe K."/>
            <person name="Paulini M."/>
            <person name="Williams G."/>
        </authorList>
    </citation>
    <scope>NUCLEOTIDE SEQUENCE [LARGE SCALE GENOMIC DNA]</scope>
    <source>
        <strain evidence="10">FR3</strain>
    </source>
</reference>
<evidence type="ECO:0000313" key="12">
    <source>
        <dbReference type="WBParaSite" id="Bm17572b.1"/>
    </source>
</evidence>
<evidence type="ECO:0000256" key="5">
    <source>
        <dbReference type="ARBA" id="ARBA00022833"/>
    </source>
</evidence>
<dbReference type="Gene3D" id="3.30.160.60">
    <property type="entry name" value="Classic Zinc Finger"/>
    <property type="match status" value="1"/>
</dbReference>
<dbReference type="PANTHER" id="PTHR24394">
    <property type="entry name" value="ZINC FINGER PROTEIN"/>
    <property type="match status" value="1"/>
</dbReference>
<dbReference type="Pfam" id="PF00096">
    <property type="entry name" value="zf-C2H2"/>
    <property type="match status" value="1"/>
</dbReference>
<evidence type="ECO:0000313" key="11">
    <source>
        <dbReference type="Proteomes" id="UP000006672"/>
    </source>
</evidence>
<dbReference type="InterPro" id="IPR036236">
    <property type="entry name" value="Znf_C2H2_sf"/>
</dbReference>
<keyword evidence="3" id="KW-0677">Repeat</keyword>
<feature type="region of interest" description="Disordered" evidence="8">
    <location>
        <begin position="1"/>
        <end position="42"/>
    </location>
</feature>
<evidence type="ECO:0000256" key="4">
    <source>
        <dbReference type="ARBA" id="ARBA00022771"/>
    </source>
</evidence>
<dbReference type="RefSeq" id="XP_042935346.1">
    <property type="nucleotide sequence ID" value="XM_043079412.1"/>
</dbReference>
<evidence type="ECO:0000313" key="10">
    <source>
        <dbReference type="EMBL" id="VIO94971.1"/>
    </source>
</evidence>
<dbReference type="FunFam" id="3.30.160.60:FF:002343">
    <property type="entry name" value="Zinc finger protein 33A"/>
    <property type="match status" value="1"/>
</dbReference>
<dbReference type="SUPFAM" id="SSF57667">
    <property type="entry name" value="beta-beta-alpha zinc fingers"/>
    <property type="match status" value="1"/>
</dbReference>
<dbReference type="WBParaSite" id="Bm17572b.1">
    <property type="protein sequence ID" value="Bm17572b.1"/>
    <property type="gene ID" value="WBGene00268715"/>
</dbReference>
<dbReference type="OrthoDB" id="10068874at2759"/>
<keyword evidence="6" id="KW-0539">Nucleus</keyword>
<gene>
    <name evidence="10 12" type="primary">Bm17572</name>
    <name evidence="10" type="ORF">BM_BM17572</name>
</gene>
<feature type="domain" description="C2H2-type" evidence="9">
    <location>
        <begin position="100"/>
        <end position="127"/>
    </location>
</feature>
<name>A0A4E9FDJ7_BRUMA</name>
<evidence type="ECO:0000256" key="8">
    <source>
        <dbReference type="SAM" id="MobiDB-lite"/>
    </source>
</evidence>
<dbReference type="PANTHER" id="PTHR24394:SF44">
    <property type="entry name" value="ZINC FINGER PROTEIN 271-LIKE"/>
    <property type="match status" value="1"/>
</dbReference>
<keyword evidence="11" id="KW-1185">Reference proteome</keyword>
<sequence length="129" mass="14772">MEREDEEEIGLQVFQTKPLDLSAPRMEKEGDESQGLSVEGVSDKRIESRRQLVPIETLVEVVELSKQEEKTRKKHLCNMCGKEVINMKEHMMTHTGKKLYSCPTCGKDFARSNSMKRHMIVHTVSHGNS</sequence>
<keyword evidence="4 7" id="KW-0863">Zinc-finger</keyword>
<dbReference type="EMBL" id="CAAKNF010000193">
    <property type="protein sequence ID" value="VIO94971.1"/>
    <property type="molecule type" value="Genomic_DNA"/>
</dbReference>
<reference evidence="12" key="3">
    <citation type="submission" date="2019-12" db="UniProtKB">
        <authorList>
            <consortium name="WormBaseParasite"/>
        </authorList>
    </citation>
    <scope>IDENTIFICATION</scope>
</reference>
<organism evidence="10">
    <name type="scientific">Brugia malayi</name>
    <name type="common">Filarial nematode worm</name>
    <dbReference type="NCBI Taxonomy" id="6279"/>
    <lineage>
        <taxon>Eukaryota</taxon>
        <taxon>Metazoa</taxon>
        <taxon>Ecdysozoa</taxon>
        <taxon>Nematoda</taxon>
        <taxon>Chromadorea</taxon>
        <taxon>Rhabditida</taxon>
        <taxon>Spirurina</taxon>
        <taxon>Spiruromorpha</taxon>
        <taxon>Filarioidea</taxon>
        <taxon>Onchocercidae</taxon>
        <taxon>Brugia</taxon>
    </lineage>
</organism>
<dbReference type="PROSITE" id="PS50157">
    <property type="entry name" value="ZINC_FINGER_C2H2_2"/>
    <property type="match status" value="1"/>
</dbReference>
<dbReference type="CTD" id="6097978"/>
<keyword evidence="5" id="KW-0862">Zinc</keyword>
<dbReference type="GeneID" id="6097978"/>